<protein>
    <submittedName>
        <fullName evidence="1">Uncharacterized protein</fullName>
    </submittedName>
</protein>
<name>T1KDD7_TETUR</name>
<dbReference type="EMBL" id="CAEY01002014">
    <property type="status" value="NOT_ANNOTATED_CDS"/>
    <property type="molecule type" value="Genomic_DNA"/>
</dbReference>
<reference evidence="2" key="1">
    <citation type="submission" date="2011-08" db="EMBL/GenBank/DDBJ databases">
        <authorList>
            <person name="Rombauts S."/>
        </authorList>
    </citation>
    <scope>NUCLEOTIDE SEQUENCE</scope>
    <source>
        <strain evidence="2">London</strain>
    </source>
</reference>
<reference evidence="1" key="2">
    <citation type="submission" date="2015-06" db="UniProtKB">
        <authorList>
            <consortium name="EnsemblMetazoa"/>
        </authorList>
    </citation>
    <scope>IDENTIFICATION</scope>
</reference>
<proteinExistence type="predicted"/>
<keyword evidence="2" id="KW-1185">Reference proteome</keyword>
<sequence>MFKFKPTNGLNLITTRTIVED</sequence>
<evidence type="ECO:0000313" key="2">
    <source>
        <dbReference type="Proteomes" id="UP000015104"/>
    </source>
</evidence>
<accession>T1KDD7</accession>
<dbReference type="AlphaFoldDB" id="T1KDD7"/>
<organism evidence="1 2">
    <name type="scientific">Tetranychus urticae</name>
    <name type="common">Two-spotted spider mite</name>
    <dbReference type="NCBI Taxonomy" id="32264"/>
    <lineage>
        <taxon>Eukaryota</taxon>
        <taxon>Metazoa</taxon>
        <taxon>Ecdysozoa</taxon>
        <taxon>Arthropoda</taxon>
        <taxon>Chelicerata</taxon>
        <taxon>Arachnida</taxon>
        <taxon>Acari</taxon>
        <taxon>Acariformes</taxon>
        <taxon>Trombidiformes</taxon>
        <taxon>Prostigmata</taxon>
        <taxon>Eleutherengona</taxon>
        <taxon>Raphignathae</taxon>
        <taxon>Tetranychoidea</taxon>
        <taxon>Tetranychidae</taxon>
        <taxon>Tetranychus</taxon>
    </lineage>
</organism>
<dbReference type="EnsemblMetazoa" id="tetur09g02550.1">
    <property type="protein sequence ID" value="tetur09g02550.1"/>
    <property type="gene ID" value="tetur09g02550"/>
</dbReference>
<dbReference type="Proteomes" id="UP000015104">
    <property type="component" value="Unassembled WGS sequence"/>
</dbReference>
<evidence type="ECO:0000313" key="1">
    <source>
        <dbReference type="EnsemblMetazoa" id="tetur09g02550.1"/>
    </source>
</evidence>
<dbReference type="HOGENOM" id="CLU_3427029_0_0_1"/>